<dbReference type="SUPFAM" id="SSF56563">
    <property type="entry name" value="Major capsid protein gp5"/>
    <property type="match status" value="1"/>
</dbReference>
<accession>A0A0E4H4E5</accession>
<protein>
    <submittedName>
        <fullName evidence="3">Phage capsid family protein</fullName>
    </submittedName>
</protein>
<proteinExistence type="predicted"/>
<evidence type="ECO:0000256" key="1">
    <source>
        <dbReference type="ARBA" id="ARBA00004328"/>
    </source>
</evidence>
<dbReference type="InterPro" id="IPR054612">
    <property type="entry name" value="Phage_capsid-like_C"/>
</dbReference>
<dbReference type="InterPro" id="IPR024455">
    <property type="entry name" value="Phage_capsid"/>
</dbReference>
<dbReference type="RefSeq" id="WP_093650221.1">
    <property type="nucleotide sequence ID" value="NZ_CTEN01000002.1"/>
</dbReference>
<dbReference type="Proteomes" id="UP000198604">
    <property type="component" value="Unassembled WGS sequence"/>
</dbReference>
<dbReference type="NCBIfam" id="TIGR01554">
    <property type="entry name" value="major_cap_HK97"/>
    <property type="match status" value="1"/>
</dbReference>
<sequence>MTLKLSEKFNDIRQRFIDSVTNGEDITVQNENYAAMIDSLFEEAKKEARQEVRELIAQTPAEAELTVAERKFFNEFDKTKSEGIEELIPQETVDRIFDDMVKEHPLLEEIGLRNNGLRLKFLSSETKGVAVWGNMFDGIKSQLQAKFGKQEAIQHKLTAFVAIPKDAVEYGPAWLKSFVALQINEAFSVALEAGFLSGNGSNCPIGLNRKLTGTTEDGVTTYPKKEAQATKITFASAEKVVDEVTEIFKYHSVKADGKTSVKTDGNVVIVANPAEIWDIRSQYTSLNAMGSFVTALPYGLIIIPSFAQTKGEVTSFVKGRYDAVVGGGIKIAYYKETLALDDMDLYTSKHFAYGKSHDERTSAVWQLNMDKVLPGG</sequence>
<feature type="domain" description="Phage capsid-like C-terminal" evidence="2">
    <location>
        <begin position="87"/>
        <end position="280"/>
    </location>
</feature>
<evidence type="ECO:0000259" key="2">
    <source>
        <dbReference type="Pfam" id="PF05065"/>
    </source>
</evidence>
<organism evidence="3 4">
    <name type="scientific">Streptococcus varani</name>
    <dbReference type="NCBI Taxonomy" id="1608583"/>
    <lineage>
        <taxon>Bacteria</taxon>
        <taxon>Bacillati</taxon>
        <taxon>Bacillota</taxon>
        <taxon>Bacilli</taxon>
        <taxon>Lactobacillales</taxon>
        <taxon>Streptococcaceae</taxon>
        <taxon>Streptococcus</taxon>
    </lineage>
</organism>
<reference evidence="4" key="1">
    <citation type="submission" date="2015-03" db="EMBL/GenBank/DDBJ databases">
        <authorList>
            <person name="Urmite Genomes"/>
        </authorList>
    </citation>
    <scope>NUCLEOTIDE SEQUENCE [LARGE SCALE GENOMIC DNA]</scope>
    <source>
        <strain evidence="4">FF10</strain>
    </source>
</reference>
<name>A0A0E4H4E5_9STRE</name>
<dbReference type="AlphaFoldDB" id="A0A0E4H4E5"/>
<comment type="subcellular location">
    <subcellularLocation>
        <location evidence="1">Virion</location>
    </subcellularLocation>
</comment>
<dbReference type="STRING" id="1608583.BN1356_00928"/>
<evidence type="ECO:0000313" key="4">
    <source>
        <dbReference type="Proteomes" id="UP000198604"/>
    </source>
</evidence>
<dbReference type="EMBL" id="CTEN01000002">
    <property type="protein sequence ID" value="CQR24584.1"/>
    <property type="molecule type" value="Genomic_DNA"/>
</dbReference>
<evidence type="ECO:0000313" key="3">
    <source>
        <dbReference type="EMBL" id="CQR24584.1"/>
    </source>
</evidence>
<keyword evidence="4" id="KW-1185">Reference proteome</keyword>
<gene>
    <name evidence="3" type="ORF">BN1356_00928</name>
</gene>
<dbReference type="OrthoDB" id="2043141at2"/>
<dbReference type="Pfam" id="PF05065">
    <property type="entry name" value="Phage_capsid"/>
    <property type="match status" value="1"/>
</dbReference>